<evidence type="ECO:0000313" key="2">
    <source>
        <dbReference type="WBParaSite" id="PS1159_v2.g23935.t1"/>
    </source>
</evidence>
<dbReference type="Proteomes" id="UP000887580">
    <property type="component" value="Unplaced"/>
</dbReference>
<accession>A0AC35G4H7</accession>
<organism evidence="1 2">
    <name type="scientific">Panagrolaimus sp. PS1159</name>
    <dbReference type="NCBI Taxonomy" id="55785"/>
    <lineage>
        <taxon>Eukaryota</taxon>
        <taxon>Metazoa</taxon>
        <taxon>Ecdysozoa</taxon>
        <taxon>Nematoda</taxon>
        <taxon>Chromadorea</taxon>
        <taxon>Rhabditida</taxon>
        <taxon>Tylenchina</taxon>
        <taxon>Panagrolaimomorpha</taxon>
        <taxon>Panagrolaimoidea</taxon>
        <taxon>Panagrolaimidae</taxon>
        <taxon>Panagrolaimus</taxon>
    </lineage>
</organism>
<proteinExistence type="predicted"/>
<evidence type="ECO:0000313" key="1">
    <source>
        <dbReference type="Proteomes" id="UP000887580"/>
    </source>
</evidence>
<reference evidence="2" key="1">
    <citation type="submission" date="2022-11" db="UniProtKB">
        <authorList>
            <consortium name="WormBaseParasite"/>
        </authorList>
    </citation>
    <scope>IDENTIFICATION</scope>
</reference>
<protein>
    <submittedName>
        <fullName evidence="2">A-kinase anchor protein 7-like phosphoesterase domain-containing protein</fullName>
    </submittedName>
</protein>
<name>A0AC35G4H7_9BILA</name>
<dbReference type="WBParaSite" id="PS1159_v2.g23935.t1">
    <property type="protein sequence ID" value="PS1159_v2.g23935.t1"/>
    <property type="gene ID" value="PS1159_v2.g23935"/>
</dbReference>
<sequence>MLSKSMNESATVLKTSLNSTLNLLKAAQKRKLSAAMDVTEITITTETVTTTVNKKPKRIWPNIFVAFRIQNPLIVSRIDEVQKKLVEFDKRFLTKLTPLTALHITLMVGKLEEDEIPKATEAMKEAAKEYRKTTNELISEFHGISSFGSGVLFGDCKKESVEPLRILQKSILDAFNSNELTVINDHPEFNPHLTIARCQQPKRDKELAKGLIAQKESDYKIGNEKIKEILLCRMQMDKNNDEFYKIIHSEPLFNDEEFVIH</sequence>